<dbReference type="SUPFAM" id="SSF56784">
    <property type="entry name" value="HAD-like"/>
    <property type="match status" value="1"/>
</dbReference>
<dbReference type="RefSeq" id="WP_017105713.1">
    <property type="nucleotide sequence ID" value="NZ_MAKA01000335.1"/>
</dbReference>
<dbReference type="AlphaFoldDB" id="A0A1B9PST7"/>
<dbReference type="Gene3D" id="3.40.50.1000">
    <property type="entry name" value="HAD superfamily/HAD-like"/>
    <property type="match status" value="1"/>
</dbReference>
<organism evidence="1 2">
    <name type="scientific">Vibrio lentus</name>
    <dbReference type="NCBI Taxonomy" id="136468"/>
    <lineage>
        <taxon>Bacteria</taxon>
        <taxon>Pseudomonadati</taxon>
        <taxon>Pseudomonadota</taxon>
        <taxon>Gammaproteobacteria</taxon>
        <taxon>Vibrionales</taxon>
        <taxon>Vibrionaceae</taxon>
        <taxon>Vibrio</taxon>
    </lineage>
</organism>
<dbReference type="NCBIfam" id="TIGR01509">
    <property type="entry name" value="HAD-SF-IA-v3"/>
    <property type="match status" value="1"/>
</dbReference>
<dbReference type="PANTHER" id="PTHR43481">
    <property type="entry name" value="FRUCTOSE-1-PHOSPHATE PHOSPHATASE"/>
    <property type="match status" value="1"/>
</dbReference>
<comment type="caution">
    <text evidence="1">The sequence shown here is derived from an EMBL/GenBank/DDBJ whole genome shotgun (WGS) entry which is preliminary data.</text>
</comment>
<gene>
    <name evidence="1" type="ORF">BCV30_02220</name>
</gene>
<dbReference type="InterPro" id="IPR051806">
    <property type="entry name" value="HAD-like_SPP"/>
</dbReference>
<dbReference type="GO" id="GO:0050308">
    <property type="term" value="F:sugar-phosphatase activity"/>
    <property type="evidence" value="ECO:0007669"/>
    <property type="project" value="TreeGrafter"/>
</dbReference>
<dbReference type="InterPro" id="IPR006439">
    <property type="entry name" value="HAD-SF_hydro_IA"/>
</dbReference>
<dbReference type="InterPro" id="IPR041492">
    <property type="entry name" value="HAD_2"/>
</dbReference>
<dbReference type="SFLD" id="SFLDS00003">
    <property type="entry name" value="Haloacid_Dehalogenase"/>
    <property type="match status" value="1"/>
</dbReference>
<evidence type="ECO:0000313" key="1">
    <source>
        <dbReference type="EMBL" id="PME56836.1"/>
    </source>
</evidence>
<dbReference type="PANTHER" id="PTHR43481:SF4">
    <property type="entry name" value="GLYCEROL-1-PHOSPHATE PHOSPHOHYDROLASE 1-RELATED"/>
    <property type="match status" value="1"/>
</dbReference>
<reference evidence="2" key="1">
    <citation type="submission" date="2016-07" db="EMBL/GenBank/DDBJ databases">
        <title>Nontailed viruses are major unrecognized killers of bacteria in the ocean.</title>
        <authorList>
            <person name="Kauffman K."/>
            <person name="Hussain F."/>
            <person name="Yang J."/>
            <person name="Arevalo P."/>
            <person name="Brown J."/>
            <person name="Cutler M."/>
            <person name="Kelly L."/>
            <person name="Polz M.F."/>
        </authorList>
    </citation>
    <scope>NUCLEOTIDE SEQUENCE [LARGE SCALE GENOMIC DNA]</scope>
    <source>
        <strain evidence="2">10N.286.55.C1</strain>
    </source>
</reference>
<dbReference type="InterPro" id="IPR023198">
    <property type="entry name" value="PGP-like_dom2"/>
</dbReference>
<protein>
    <submittedName>
        <fullName evidence="1">Haloacid dehalogenase</fullName>
    </submittedName>
</protein>
<dbReference type="Pfam" id="PF13419">
    <property type="entry name" value="HAD_2"/>
    <property type="match status" value="1"/>
</dbReference>
<accession>A0A1B9PST7</accession>
<dbReference type="Proteomes" id="UP000235778">
    <property type="component" value="Unassembled WGS sequence"/>
</dbReference>
<dbReference type="InterPro" id="IPR023214">
    <property type="entry name" value="HAD_sf"/>
</dbReference>
<name>A0A1B9PST7_9VIBR</name>
<dbReference type="InterPro" id="IPR036412">
    <property type="entry name" value="HAD-like_sf"/>
</dbReference>
<dbReference type="EMBL" id="MCSI01000166">
    <property type="protein sequence ID" value="PME56836.1"/>
    <property type="molecule type" value="Genomic_DNA"/>
</dbReference>
<evidence type="ECO:0000313" key="2">
    <source>
        <dbReference type="Proteomes" id="UP000235778"/>
    </source>
</evidence>
<sequence length="215" mass="23517">MIECKKFIFDVDATLVDTQVVIDNIWKKWCKTVGVRFETMSEYIHGRKIEETLSCIGMEFSNVTEVNKVKAIATQEMKRAKAIPNSHDFLSKLGPDCWSIATSGPRAVATTSLEASGFTLPKVMICAEDVVRGKPAPDPFLKAAEALGVKPEDCVAVEDSPSGVLSAKQAGCFTIALLTSHTREELKSADLIVNGFDDLKLTCSPIGTYQIHRAY</sequence>
<dbReference type="SFLD" id="SFLDG01129">
    <property type="entry name" value="C1.5:_HAD__Beta-PGM__Phosphata"/>
    <property type="match status" value="1"/>
</dbReference>
<proteinExistence type="predicted"/>
<dbReference type="Gene3D" id="1.10.150.240">
    <property type="entry name" value="Putative phosphatase, domain 2"/>
    <property type="match status" value="1"/>
</dbReference>